<keyword evidence="5 10" id="KW-0378">Hydrolase</keyword>
<evidence type="ECO:0000256" key="9">
    <source>
        <dbReference type="ARBA" id="ARBA00023136"/>
    </source>
</evidence>
<dbReference type="InterPro" id="IPR029058">
    <property type="entry name" value="AB_hydrolase_fold"/>
</dbReference>
<dbReference type="Gene3D" id="3.40.50.1820">
    <property type="entry name" value="alpha/beta hydrolase"/>
    <property type="match status" value="1"/>
</dbReference>
<keyword evidence="4 10" id="KW-0812">Transmembrane</keyword>
<evidence type="ECO:0000313" key="12">
    <source>
        <dbReference type="EMBL" id="KAK5640976.1"/>
    </source>
</evidence>
<dbReference type="AlphaFoldDB" id="A0AAN7V8M3"/>
<dbReference type="GO" id="GO:0006888">
    <property type="term" value="P:endoplasmic reticulum to Golgi vesicle-mediated transport"/>
    <property type="evidence" value="ECO:0007669"/>
    <property type="project" value="TreeGrafter"/>
</dbReference>
<comment type="similarity">
    <text evidence="2 10">Belongs to the GPI inositol-deacylase family.</text>
</comment>
<evidence type="ECO:0000256" key="3">
    <source>
        <dbReference type="ARBA" id="ARBA00022448"/>
    </source>
</evidence>
<dbReference type="PANTHER" id="PTHR15495">
    <property type="entry name" value="NEGATIVE REGULATOR OF VESICLE FORMATION-RELATED"/>
    <property type="match status" value="1"/>
</dbReference>
<dbReference type="InterPro" id="IPR039529">
    <property type="entry name" value="PGAP1/BST1"/>
</dbReference>
<evidence type="ECO:0000256" key="7">
    <source>
        <dbReference type="ARBA" id="ARBA00022927"/>
    </source>
</evidence>
<proteinExistence type="inferred from homology"/>
<evidence type="ECO:0000259" key="11">
    <source>
        <dbReference type="Pfam" id="PF07819"/>
    </source>
</evidence>
<comment type="function">
    <text evidence="10">Involved in inositol deacylation of GPI-anchored proteins which plays important roles in the quality control and ER-associated degradation of GPI-anchored proteins.</text>
</comment>
<organism evidence="12 13">
    <name type="scientific">Pyrocoelia pectoralis</name>
    <dbReference type="NCBI Taxonomy" id="417401"/>
    <lineage>
        <taxon>Eukaryota</taxon>
        <taxon>Metazoa</taxon>
        <taxon>Ecdysozoa</taxon>
        <taxon>Arthropoda</taxon>
        <taxon>Hexapoda</taxon>
        <taxon>Insecta</taxon>
        <taxon>Pterygota</taxon>
        <taxon>Neoptera</taxon>
        <taxon>Endopterygota</taxon>
        <taxon>Coleoptera</taxon>
        <taxon>Polyphaga</taxon>
        <taxon>Elateriformia</taxon>
        <taxon>Elateroidea</taxon>
        <taxon>Lampyridae</taxon>
        <taxon>Lampyrinae</taxon>
        <taxon>Pyrocoelia</taxon>
    </lineage>
</organism>
<keyword evidence="3 10" id="KW-0813">Transport</keyword>
<evidence type="ECO:0000256" key="8">
    <source>
        <dbReference type="ARBA" id="ARBA00022989"/>
    </source>
</evidence>
<dbReference type="InterPro" id="IPR012908">
    <property type="entry name" value="PGAP1-ab_dom-like"/>
</dbReference>
<name>A0AAN7V8M3_9COLE</name>
<dbReference type="GO" id="GO:0050185">
    <property type="term" value="F:phosphatidylinositol deacylase activity"/>
    <property type="evidence" value="ECO:0007669"/>
    <property type="project" value="TreeGrafter"/>
</dbReference>
<accession>A0AAN7V8M3</accession>
<feature type="domain" description="GPI inositol-deacylase PGAP1-like alpha/beta" evidence="11">
    <location>
        <begin position="78"/>
        <end position="287"/>
    </location>
</feature>
<evidence type="ECO:0000256" key="4">
    <source>
        <dbReference type="ARBA" id="ARBA00022692"/>
    </source>
</evidence>
<keyword evidence="6 10" id="KW-0256">Endoplasmic reticulum</keyword>
<dbReference type="GO" id="GO:0006505">
    <property type="term" value="P:GPI anchor metabolic process"/>
    <property type="evidence" value="ECO:0007669"/>
    <property type="project" value="TreeGrafter"/>
</dbReference>
<gene>
    <name evidence="12" type="ORF">RI129_009523</name>
</gene>
<dbReference type="Proteomes" id="UP001329430">
    <property type="component" value="Chromosome 7"/>
</dbReference>
<evidence type="ECO:0000256" key="6">
    <source>
        <dbReference type="ARBA" id="ARBA00022824"/>
    </source>
</evidence>
<dbReference type="Pfam" id="PF24660">
    <property type="entry name" value="PGAP1_3rd"/>
    <property type="match status" value="1"/>
</dbReference>
<dbReference type="EMBL" id="JAVRBK010000007">
    <property type="protein sequence ID" value="KAK5640976.1"/>
    <property type="molecule type" value="Genomic_DNA"/>
</dbReference>
<protein>
    <recommendedName>
        <fullName evidence="10">GPI inositol-deacylase</fullName>
        <ecNumber evidence="10">3.1.-.-</ecNumber>
    </recommendedName>
</protein>
<keyword evidence="13" id="KW-1185">Reference proteome</keyword>
<feature type="transmembrane region" description="Helical" evidence="10">
    <location>
        <begin position="6"/>
        <end position="26"/>
    </location>
</feature>
<dbReference type="PANTHER" id="PTHR15495:SF7">
    <property type="entry name" value="GPI INOSITOL-DEACYLASE"/>
    <property type="match status" value="1"/>
</dbReference>
<evidence type="ECO:0000256" key="1">
    <source>
        <dbReference type="ARBA" id="ARBA00004477"/>
    </source>
</evidence>
<reference evidence="12 13" key="1">
    <citation type="journal article" date="2024" name="Insects">
        <title>An Improved Chromosome-Level Genome Assembly of the Firefly Pyrocoelia pectoralis.</title>
        <authorList>
            <person name="Fu X."/>
            <person name="Meyer-Rochow V.B."/>
            <person name="Ballantyne L."/>
            <person name="Zhu X."/>
        </authorList>
    </citation>
    <scope>NUCLEOTIDE SEQUENCE [LARGE SCALE GENOMIC DNA]</scope>
    <source>
        <strain evidence="12">XCY_ONT2</strain>
    </source>
</reference>
<dbReference type="EC" id="3.1.-.-" evidence="10"/>
<comment type="subcellular location">
    <subcellularLocation>
        <location evidence="1">Endoplasmic reticulum membrane</location>
        <topology evidence="1">Multi-pass membrane protein</topology>
    </subcellularLocation>
</comment>
<sequence length="586" mass="68020">MRVVSGFFICSLIVTIGYILGMLVFLNDYEENRCEMTYMYEYPQFVRIKHDADHRFRKYGLYAYSEGRFTYDARNMKFSGIPVLFIPGNAGSYRQVRSFASVSLRKSLDDRPGFHFDFFTVDLNDEFSGLNGALLYEQTDYVNNSIYRILELYNSNEKSRPKNIILFGHSMGGVIARGLLTILEENIVSLIITLATPHSRPPLMLDSYMFDYYHKLQVTNKADNSTIVSLSGGYNDYLITPFITTAKYLENVHVFSPSIPLVWLPIDHLCILWCKQLVLVVTKGLFDAIDFNTKQISQDPEYLRAVFHHHLVNNNGLKIRKSIQSVHSTSSMTFRRGRSEWMENLQKQYTISLRNGVQETQYHMIRVLDDADYRYLTILTLNLEVVEWAFACAANELQGQHRICSDGIHLSHLSQISPSVRYKRKLLNLDTHELKRNYTEVTHVVIRVLPTSEPVTIQIDRYFEPDRKVEVKLPSLLSFQRNLILNETHEKALYYELMVPQLTHIIQSYKIYVDPITCNAKQHHATASLIVPWGNQNIYKHFMEGDKNPFLVRLHSSRPINNNWNLSTSILLTLDPVCRYSVSSWN</sequence>
<dbReference type="Pfam" id="PF07819">
    <property type="entry name" value="PGAP1"/>
    <property type="match status" value="1"/>
</dbReference>
<evidence type="ECO:0000256" key="10">
    <source>
        <dbReference type="RuleBase" id="RU365011"/>
    </source>
</evidence>
<comment type="caution">
    <text evidence="10">Lacks conserved residue(s) required for the propagation of feature annotation.</text>
</comment>
<keyword evidence="9 10" id="KW-0472">Membrane</keyword>
<dbReference type="GO" id="GO:0015031">
    <property type="term" value="P:protein transport"/>
    <property type="evidence" value="ECO:0007669"/>
    <property type="project" value="UniProtKB-KW"/>
</dbReference>
<evidence type="ECO:0000256" key="5">
    <source>
        <dbReference type="ARBA" id="ARBA00022801"/>
    </source>
</evidence>
<evidence type="ECO:0000313" key="13">
    <source>
        <dbReference type="Proteomes" id="UP001329430"/>
    </source>
</evidence>
<dbReference type="GO" id="GO:0005789">
    <property type="term" value="C:endoplasmic reticulum membrane"/>
    <property type="evidence" value="ECO:0007669"/>
    <property type="project" value="UniProtKB-SubCell"/>
</dbReference>
<evidence type="ECO:0000256" key="2">
    <source>
        <dbReference type="ARBA" id="ARBA00006931"/>
    </source>
</evidence>
<dbReference type="SUPFAM" id="SSF53474">
    <property type="entry name" value="alpha/beta-Hydrolases"/>
    <property type="match status" value="1"/>
</dbReference>
<comment type="caution">
    <text evidence="12">The sequence shown here is derived from an EMBL/GenBank/DDBJ whole genome shotgun (WGS) entry which is preliminary data.</text>
</comment>
<keyword evidence="8 10" id="KW-1133">Transmembrane helix</keyword>
<keyword evidence="7 10" id="KW-0653">Protein transport</keyword>